<dbReference type="Pfam" id="PF02518">
    <property type="entry name" value="HATPase_c"/>
    <property type="match status" value="1"/>
</dbReference>
<evidence type="ECO:0000256" key="16">
    <source>
        <dbReference type="SAM" id="Phobius"/>
    </source>
</evidence>
<dbReference type="Proteomes" id="UP000539075">
    <property type="component" value="Unassembled WGS sequence"/>
</dbReference>
<accession>A0A7W8C3D8</accession>
<feature type="transmembrane region" description="Helical" evidence="16">
    <location>
        <begin position="12"/>
        <end position="31"/>
    </location>
</feature>
<keyword evidence="11 16" id="KW-1133">Transmembrane helix</keyword>
<dbReference type="SUPFAM" id="SSF55874">
    <property type="entry name" value="ATPase domain of HSP90 chaperone/DNA topoisomerase II/histidine kinase"/>
    <property type="match status" value="1"/>
</dbReference>
<comment type="caution">
    <text evidence="20">The sequence shown here is derived from an EMBL/GenBank/DDBJ whole genome shotgun (WGS) entry which is preliminary data.</text>
</comment>
<dbReference type="PROSITE" id="PS50894">
    <property type="entry name" value="HPT"/>
    <property type="match status" value="1"/>
</dbReference>
<feature type="region of interest" description="Disordered" evidence="15">
    <location>
        <begin position="491"/>
        <end position="519"/>
    </location>
</feature>
<dbReference type="Pfam" id="PF01627">
    <property type="entry name" value="Hpt"/>
    <property type="match status" value="1"/>
</dbReference>
<dbReference type="PROSITE" id="PS50109">
    <property type="entry name" value="HIS_KIN"/>
    <property type="match status" value="1"/>
</dbReference>
<dbReference type="InterPro" id="IPR005467">
    <property type="entry name" value="His_kinase_dom"/>
</dbReference>
<evidence type="ECO:0000256" key="3">
    <source>
        <dbReference type="ARBA" id="ARBA00012438"/>
    </source>
</evidence>
<keyword evidence="10" id="KW-0067">ATP-binding</keyword>
<dbReference type="InterPro" id="IPR036097">
    <property type="entry name" value="HisK_dim/P_sf"/>
</dbReference>
<dbReference type="SUPFAM" id="SSF52172">
    <property type="entry name" value="CheY-like"/>
    <property type="match status" value="1"/>
</dbReference>
<name>A0A7W8C3D8_9BACT</name>
<evidence type="ECO:0000256" key="5">
    <source>
        <dbReference type="ARBA" id="ARBA00022519"/>
    </source>
</evidence>
<keyword evidence="10" id="KW-0547">Nucleotide-binding</keyword>
<dbReference type="Gene3D" id="1.10.287.130">
    <property type="match status" value="1"/>
</dbReference>
<dbReference type="Gene3D" id="3.40.50.2300">
    <property type="match status" value="1"/>
</dbReference>
<dbReference type="InterPro" id="IPR036641">
    <property type="entry name" value="HPT_dom_sf"/>
</dbReference>
<evidence type="ECO:0000259" key="17">
    <source>
        <dbReference type="PROSITE" id="PS50109"/>
    </source>
</evidence>
<dbReference type="AlphaFoldDB" id="A0A7W8C3D8"/>
<sequence>MTSTDAKKNGPVIWIPLLACFFWLVLTLALYRQASQVDEAHRLELEHTRLSTVARQLMDARNWNATHGGVYVLKSEYGQPNPWLPEGERTLATEDGRTLVLMNPAYMSRQLAERSSEPGIGISIISNVPLRPENKADTWESGALGQCTEEAREVFSAPGEDGQGKLRLLSVLVAQESCLRCHLGRKVGEVLGGISVSQDADVYLHNVEQQQRNMQLLYSLLGLTGVLAIGGLTLNLTRRRWLAEETSRMKSAFMARLSHDMRTPLTAILGMSELLQQKGMQEQDRKKALRYLSQAGSALLEMVRDVTDHASLEQGALQLRPAPFALRAALEDCMALFRPVAEAKGLDIDLDVNPDLPDAVVGDCFRLRQTLGNLVSNAVKFTELGRVRVCVEPAGRKAGGINQGAADTLRLKIMVQDTGPGLPEEDAERIFESFQRGSDNPSVPGTGLGLYISRTIARRMGGDVTVISSPGCGSCFTLELCLQLPSWTDQKKKNGGCGPQGPENVADKQDAGGAQAPACDSVGGTASSVAPVADCRPAQELGQEPGLRVSLKAGPEADEIPNSQASFPQNGCFAGCRILVAEDNEANRYIMEHMLRAEGACVRMARDGKSALAALEDGPWDMVILDARMPDMGGLEVLQAVRAGHTAASPRQKIIIYTAALDAEDRQRSADLQADMVLLKPLTFASLRTELASLLSARERDGMGQNRMCQEDTCQDNASVCGQASPCASGMPCGDVPSAGSIPARCEADCCSSVRSAPRGCAVSFPNSPQEEALMPWNRQEALAALDHDHELLVQLAEVLRKDLQARGAHLEAALSAGDAYNLRRLAHAVKNSAGTMRFDVLHARAGDTESAQEADLEQAAAHMQRALHEALAMLDEYLDESLGAEPDADFMAGKTAAPECDLAPAGRKGDC</sequence>
<dbReference type="Pfam" id="PF00512">
    <property type="entry name" value="HisKA"/>
    <property type="match status" value="1"/>
</dbReference>
<dbReference type="Gene3D" id="3.30.565.10">
    <property type="entry name" value="Histidine kinase-like ATPase, C-terminal domain"/>
    <property type="match status" value="1"/>
</dbReference>
<keyword evidence="4" id="KW-1003">Cell membrane</keyword>
<dbReference type="PANTHER" id="PTHR43047">
    <property type="entry name" value="TWO-COMPONENT HISTIDINE PROTEIN KINASE"/>
    <property type="match status" value="1"/>
</dbReference>
<dbReference type="CDD" id="cd00082">
    <property type="entry name" value="HisKA"/>
    <property type="match status" value="1"/>
</dbReference>
<keyword evidence="12 16" id="KW-0472">Membrane</keyword>
<feature type="domain" description="Response regulatory" evidence="18">
    <location>
        <begin position="577"/>
        <end position="695"/>
    </location>
</feature>
<evidence type="ECO:0000256" key="13">
    <source>
        <dbReference type="PROSITE-ProRule" id="PRU00110"/>
    </source>
</evidence>
<organism evidence="20 21">
    <name type="scientific">Desulfovibrio intestinalis</name>
    <dbReference type="NCBI Taxonomy" id="58621"/>
    <lineage>
        <taxon>Bacteria</taxon>
        <taxon>Pseudomonadati</taxon>
        <taxon>Thermodesulfobacteriota</taxon>
        <taxon>Desulfovibrionia</taxon>
        <taxon>Desulfovibrionales</taxon>
        <taxon>Desulfovibrionaceae</taxon>
        <taxon>Desulfovibrio</taxon>
    </lineage>
</organism>
<dbReference type="PROSITE" id="PS50110">
    <property type="entry name" value="RESPONSE_REGULATORY"/>
    <property type="match status" value="1"/>
</dbReference>
<dbReference type="Pfam" id="PF00072">
    <property type="entry name" value="Response_reg"/>
    <property type="match status" value="1"/>
</dbReference>
<dbReference type="InterPro" id="IPR001789">
    <property type="entry name" value="Sig_transdc_resp-reg_receiver"/>
</dbReference>
<feature type="domain" description="HPt" evidence="19">
    <location>
        <begin position="789"/>
        <end position="882"/>
    </location>
</feature>
<dbReference type="SMART" id="SM00388">
    <property type="entry name" value="HisKA"/>
    <property type="match status" value="1"/>
</dbReference>
<feature type="modified residue" description="Phosphohistidine" evidence="13">
    <location>
        <position position="828"/>
    </location>
</feature>
<dbReference type="SUPFAM" id="SSF47384">
    <property type="entry name" value="Homodimeric domain of signal transducing histidine kinase"/>
    <property type="match status" value="1"/>
</dbReference>
<dbReference type="Gene3D" id="1.20.120.160">
    <property type="entry name" value="HPT domain"/>
    <property type="match status" value="1"/>
</dbReference>
<dbReference type="SUPFAM" id="SSF47226">
    <property type="entry name" value="Histidine-containing phosphotransfer domain, HPT domain"/>
    <property type="match status" value="1"/>
</dbReference>
<evidence type="ECO:0000313" key="21">
    <source>
        <dbReference type="Proteomes" id="UP000539075"/>
    </source>
</evidence>
<evidence type="ECO:0000256" key="10">
    <source>
        <dbReference type="ARBA" id="ARBA00022840"/>
    </source>
</evidence>
<dbReference type="PANTHER" id="PTHR43047:SF72">
    <property type="entry name" value="OSMOSENSING HISTIDINE PROTEIN KINASE SLN1"/>
    <property type="match status" value="1"/>
</dbReference>
<keyword evidence="5" id="KW-0997">Cell inner membrane</keyword>
<dbReference type="EC" id="2.7.13.3" evidence="3"/>
<dbReference type="SMART" id="SM00387">
    <property type="entry name" value="HATPase_c"/>
    <property type="match status" value="1"/>
</dbReference>
<evidence type="ECO:0000256" key="7">
    <source>
        <dbReference type="ARBA" id="ARBA00022679"/>
    </source>
</evidence>
<evidence type="ECO:0000256" key="8">
    <source>
        <dbReference type="ARBA" id="ARBA00022692"/>
    </source>
</evidence>
<keyword evidence="8 16" id="KW-0812">Transmembrane</keyword>
<feature type="transmembrane region" description="Helical" evidence="16">
    <location>
        <begin position="216"/>
        <end position="236"/>
    </location>
</feature>
<dbReference type="InterPro" id="IPR004358">
    <property type="entry name" value="Sig_transdc_His_kin-like_C"/>
</dbReference>
<dbReference type="GO" id="GO:0005886">
    <property type="term" value="C:plasma membrane"/>
    <property type="evidence" value="ECO:0007669"/>
    <property type="project" value="UniProtKB-SubCell"/>
</dbReference>
<dbReference type="InterPro" id="IPR011006">
    <property type="entry name" value="CheY-like_superfamily"/>
</dbReference>
<evidence type="ECO:0000313" key="20">
    <source>
        <dbReference type="EMBL" id="MBB5144103.1"/>
    </source>
</evidence>
<evidence type="ECO:0000259" key="18">
    <source>
        <dbReference type="PROSITE" id="PS50110"/>
    </source>
</evidence>
<evidence type="ECO:0000256" key="12">
    <source>
        <dbReference type="ARBA" id="ARBA00023136"/>
    </source>
</evidence>
<evidence type="ECO:0000256" key="15">
    <source>
        <dbReference type="SAM" id="MobiDB-lite"/>
    </source>
</evidence>
<evidence type="ECO:0000256" key="2">
    <source>
        <dbReference type="ARBA" id="ARBA00004429"/>
    </source>
</evidence>
<dbReference type="SMART" id="SM00448">
    <property type="entry name" value="REC"/>
    <property type="match status" value="1"/>
</dbReference>
<feature type="modified residue" description="4-aspartylphosphate" evidence="14">
    <location>
        <position position="626"/>
    </location>
</feature>
<dbReference type="InterPro" id="IPR003661">
    <property type="entry name" value="HisK_dim/P_dom"/>
</dbReference>
<feature type="domain" description="Histidine kinase" evidence="17">
    <location>
        <begin position="256"/>
        <end position="484"/>
    </location>
</feature>
<dbReference type="PRINTS" id="PR00344">
    <property type="entry name" value="BCTRLSENSOR"/>
</dbReference>
<keyword evidence="6 14" id="KW-0597">Phosphoprotein</keyword>
<comment type="subcellular location">
    <subcellularLocation>
        <location evidence="2">Cell inner membrane</location>
        <topology evidence="2">Multi-pass membrane protein</topology>
    </subcellularLocation>
</comment>
<keyword evidence="21" id="KW-1185">Reference proteome</keyword>
<evidence type="ECO:0000256" key="11">
    <source>
        <dbReference type="ARBA" id="ARBA00022989"/>
    </source>
</evidence>
<evidence type="ECO:0000256" key="9">
    <source>
        <dbReference type="ARBA" id="ARBA00022777"/>
    </source>
</evidence>
<dbReference type="GO" id="GO:0000155">
    <property type="term" value="F:phosphorelay sensor kinase activity"/>
    <property type="evidence" value="ECO:0007669"/>
    <property type="project" value="InterPro"/>
</dbReference>
<evidence type="ECO:0000256" key="1">
    <source>
        <dbReference type="ARBA" id="ARBA00000085"/>
    </source>
</evidence>
<dbReference type="EMBL" id="JACHGO010000006">
    <property type="protein sequence ID" value="MBB5144103.1"/>
    <property type="molecule type" value="Genomic_DNA"/>
</dbReference>
<comment type="catalytic activity">
    <reaction evidence="1">
        <text>ATP + protein L-histidine = ADP + protein N-phospho-L-histidine.</text>
        <dbReference type="EC" id="2.7.13.3"/>
    </reaction>
</comment>
<protein>
    <recommendedName>
        <fullName evidence="3">histidine kinase</fullName>
        <ecNumber evidence="3">2.7.13.3</ecNumber>
    </recommendedName>
</protein>
<evidence type="ECO:0000256" key="6">
    <source>
        <dbReference type="ARBA" id="ARBA00022553"/>
    </source>
</evidence>
<reference evidence="20 21" key="1">
    <citation type="submission" date="2020-08" db="EMBL/GenBank/DDBJ databases">
        <title>Genomic Encyclopedia of Type Strains, Phase IV (KMG-IV): sequencing the most valuable type-strain genomes for metagenomic binning, comparative biology and taxonomic classification.</title>
        <authorList>
            <person name="Goeker M."/>
        </authorList>
    </citation>
    <scope>NUCLEOTIDE SEQUENCE [LARGE SCALE GENOMIC DNA]</scope>
    <source>
        <strain evidence="20 21">DSM 11275</strain>
    </source>
</reference>
<keyword evidence="9" id="KW-0418">Kinase</keyword>
<proteinExistence type="predicted"/>
<evidence type="ECO:0000256" key="4">
    <source>
        <dbReference type="ARBA" id="ARBA00022475"/>
    </source>
</evidence>
<dbReference type="InterPro" id="IPR021796">
    <property type="entry name" value="Tll0287-like_dom"/>
</dbReference>
<dbReference type="InterPro" id="IPR036890">
    <property type="entry name" value="HATPase_C_sf"/>
</dbReference>
<evidence type="ECO:0000256" key="14">
    <source>
        <dbReference type="PROSITE-ProRule" id="PRU00169"/>
    </source>
</evidence>
<dbReference type="InterPro" id="IPR003594">
    <property type="entry name" value="HATPase_dom"/>
</dbReference>
<gene>
    <name evidence="20" type="ORF">HNQ38_002211</name>
</gene>
<dbReference type="CDD" id="cd16922">
    <property type="entry name" value="HATPase_EvgS-ArcB-TorS-like"/>
    <property type="match status" value="1"/>
</dbReference>
<keyword evidence="7" id="KW-0808">Transferase</keyword>
<dbReference type="Pfam" id="PF11845">
    <property type="entry name" value="Tll0287-like"/>
    <property type="match status" value="1"/>
</dbReference>
<dbReference type="RefSeq" id="WP_183720418.1">
    <property type="nucleotide sequence ID" value="NZ_JACHGO010000006.1"/>
</dbReference>
<dbReference type="InterPro" id="IPR008207">
    <property type="entry name" value="Sig_transdc_His_kin_Hpt_dom"/>
</dbReference>
<evidence type="ECO:0000259" key="19">
    <source>
        <dbReference type="PROSITE" id="PS50894"/>
    </source>
</evidence>
<dbReference type="CDD" id="cd17546">
    <property type="entry name" value="REC_hyHK_CKI1_RcsC-like"/>
    <property type="match status" value="1"/>
</dbReference>
<dbReference type="GO" id="GO:0009927">
    <property type="term" value="F:histidine phosphotransfer kinase activity"/>
    <property type="evidence" value="ECO:0007669"/>
    <property type="project" value="TreeGrafter"/>
</dbReference>